<protein>
    <submittedName>
        <fullName evidence="1">Uncharacterized protein</fullName>
    </submittedName>
</protein>
<reference evidence="1 2" key="1">
    <citation type="submission" date="2019-02" db="EMBL/GenBank/DDBJ databases">
        <title>Deep-cultivation of Planctomycetes and their phenomic and genomic characterization uncovers novel biology.</title>
        <authorList>
            <person name="Wiegand S."/>
            <person name="Jogler M."/>
            <person name="Boedeker C."/>
            <person name="Pinto D."/>
            <person name="Vollmers J."/>
            <person name="Rivas-Marin E."/>
            <person name="Kohn T."/>
            <person name="Peeters S.H."/>
            <person name="Heuer A."/>
            <person name="Rast P."/>
            <person name="Oberbeckmann S."/>
            <person name="Bunk B."/>
            <person name="Jeske O."/>
            <person name="Meyerdierks A."/>
            <person name="Storesund J.E."/>
            <person name="Kallscheuer N."/>
            <person name="Luecker S."/>
            <person name="Lage O.M."/>
            <person name="Pohl T."/>
            <person name="Merkel B.J."/>
            <person name="Hornburger P."/>
            <person name="Mueller R.-W."/>
            <person name="Bruemmer F."/>
            <person name="Labrenz M."/>
            <person name="Spormann A.M."/>
            <person name="Op den Camp H."/>
            <person name="Overmann J."/>
            <person name="Amann R."/>
            <person name="Jetten M.S.M."/>
            <person name="Mascher T."/>
            <person name="Medema M.H."/>
            <person name="Devos D.P."/>
            <person name="Kaster A.-K."/>
            <person name="Ovreas L."/>
            <person name="Rohde M."/>
            <person name="Galperin M.Y."/>
            <person name="Jogler C."/>
        </authorList>
    </citation>
    <scope>NUCLEOTIDE SEQUENCE [LARGE SCALE GENOMIC DNA]</scope>
    <source>
        <strain evidence="1 2">EC9</strain>
    </source>
</reference>
<organism evidence="1 2">
    <name type="scientific">Rosistilla ulvae</name>
    <dbReference type="NCBI Taxonomy" id="1930277"/>
    <lineage>
        <taxon>Bacteria</taxon>
        <taxon>Pseudomonadati</taxon>
        <taxon>Planctomycetota</taxon>
        <taxon>Planctomycetia</taxon>
        <taxon>Pirellulales</taxon>
        <taxon>Pirellulaceae</taxon>
        <taxon>Rosistilla</taxon>
    </lineage>
</organism>
<name>A0A517M405_9BACT</name>
<dbReference type="EMBL" id="CP036261">
    <property type="protein sequence ID" value="QDS89597.1"/>
    <property type="molecule type" value="Genomic_DNA"/>
</dbReference>
<dbReference type="KEGG" id="ruv:EC9_37970"/>
<dbReference type="Proteomes" id="UP000319557">
    <property type="component" value="Chromosome"/>
</dbReference>
<evidence type="ECO:0000313" key="2">
    <source>
        <dbReference type="Proteomes" id="UP000319557"/>
    </source>
</evidence>
<proteinExistence type="predicted"/>
<keyword evidence="2" id="KW-1185">Reference proteome</keyword>
<accession>A0A517M405</accession>
<dbReference type="AlphaFoldDB" id="A0A517M405"/>
<gene>
    <name evidence="1" type="ORF">EC9_37970</name>
</gene>
<evidence type="ECO:0000313" key="1">
    <source>
        <dbReference type="EMBL" id="QDS89597.1"/>
    </source>
</evidence>
<sequence length="50" mass="5660">MTRTRTRTTSPMAVNPMVQNDRVPLQPNNIRAIANLQKLLIQNTLQNTKG</sequence>